<dbReference type="PATRIC" id="fig|1439726.3.peg.1169"/>
<dbReference type="SMART" id="SM00342">
    <property type="entry name" value="HTH_ARAC"/>
    <property type="match status" value="1"/>
</dbReference>
<dbReference type="Gene3D" id="1.10.10.60">
    <property type="entry name" value="Homeodomain-like"/>
    <property type="match status" value="2"/>
</dbReference>
<evidence type="ECO:0000256" key="1">
    <source>
        <dbReference type="ARBA" id="ARBA00023015"/>
    </source>
</evidence>
<dbReference type="EMBL" id="MCRJ01000019">
    <property type="protein sequence ID" value="ODN71516.1"/>
    <property type="molecule type" value="Genomic_DNA"/>
</dbReference>
<dbReference type="GO" id="GO:0003700">
    <property type="term" value="F:DNA-binding transcription factor activity"/>
    <property type="evidence" value="ECO:0007669"/>
    <property type="project" value="InterPro"/>
</dbReference>
<dbReference type="SUPFAM" id="SSF46689">
    <property type="entry name" value="Homeodomain-like"/>
    <property type="match status" value="2"/>
</dbReference>
<dbReference type="PANTHER" id="PTHR46796">
    <property type="entry name" value="HTH-TYPE TRANSCRIPTIONAL ACTIVATOR RHAS-RELATED"/>
    <property type="match status" value="1"/>
</dbReference>
<dbReference type="PROSITE" id="PS01124">
    <property type="entry name" value="HTH_ARAC_FAMILY_2"/>
    <property type="match status" value="1"/>
</dbReference>
<keyword evidence="1" id="KW-0805">Transcription regulation</keyword>
<evidence type="ECO:0000313" key="5">
    <source>
        <dbReference type="EMBL" id="ODN71516.1"/>
    </source>
</evidence>
<gene>
    <name evidence="5" type="primary">btr_1</name>
    <name evidence="5" type="ORF">A6302_01120</name>
</gene>
<protein>
    <submittedName>
        <fullName evidence="5">HTH-type transcriptional activator Btr</fullName>
    </submittedName>
</protein>
<dbReference type="Pfam" id="PF12833">
    <property type="entry name" value="HTH_18"/>
    <property type="match status" value="1"/>
</dbReference>
<evidence type="ECO:0000259" key="4">
    <source>
        <dbReference type="PROSITE" id="PS01124"/>
    </source>
</evidence>
<dbReference type="AlphaFoldDB" id="A0A1E3H6V4"/>
<feature type="domain" description="HTH araC/xylS-type" evidence="4">
    <location>
        <begin position="197"/>
        <end position="295"/>
    </location>
</feature>
<proteinExistence type="predicted"/>
<keyword evidence="6" id="KW-1185">Reference proteome</keyword>
<dbReference type="PANTHER" id="PTHR46796:SF6">
    <property type="entry name" value="ARAC SUBFAMILY"/>
    <property type="match status" value="1"/>
</dbReference>
<dbReference type="Proteomes" id="UP000094622">
    <property type="component" value="Unassembled WGS sequence"/>
</dbReference>
<evidence type="ECO:0000256" key="3">
    <source>
        <dbReference type="ARBA" id="ARBA00023163"/>
    </source>
</evidence>
<name>A0A1E3H6V4_9HYPH</name>
<dbReference type="InterPro" id="IPR018060">
    <property type="entry name" value="HTH_AraC"/>
</dbReference>
<accession>A0A1E3H6V4</accession>
<comment type="caution">
    <text evidence="5">The sequence shown here is derived from an EMBL/GenBank/DDBJ whole genome shotgun (WGS) entry which is preliminary data.</text>
</comment>
<dbReference type="InterPro" id="IPR009057">
    <property type="entry name" value="Homeodomain-like_sf"/>
</dbReference>
<dbReference type="InterPro" id="IPR050204">
    <property type="entry name" value="AraC_XylS_family_regulators"/>
</dbReference>
<evidence type="ECO:0000313" key="6">
    <source>
        <dbReference type="Proteomes" id="UP000094622"/>
    </source>
</evidence>
<organism evidence="5 6">
    <name type="scientific">Methylobrevis pamukkalensis</name>
    <dbReference type="NCBI Taxonomy" id="1439726"/>
    <lineage>
        <taxon>Bacteria</taxon>
        <taxon>Pseudomonadati</taxon>
        <taxon>Pseudomonadota</taxon>
        <taxon>Alphaproteobacteria</taxon>
        <taxon>Hyphomicrobiales</taxon>
        <taxon>Pleomorphomonadaceae</taxon>
        <taxon>Methylobrevis</taxon>
    </lineage>
</organism>
<reference evidence="5 6" key="1">
    <citation type="submission" date="2016-07" db="EMBL/GenBank/DDBJ databases">
        <title>Draft Genome Sequence of Methylobrevis pamukkalensis PK2.</title>
        <authorList>
            <person name="Vasilenko O.V."/>
            <person name="Doronina N.V."/>
            <person name="Shmareva M.N."/>
            <person name="Tarlachkov S.V."/>
            <person name="Mustakhimov I."/>
            <person name="Trotsenko Y.A."/>
        </authorList>
    </citation>
    <scope>NUCLEOTIDE SEQUENCE [LARGE SCALE GENOMIC DNA]</scope>
    <source>
        <strain evidence="5 6">PK2</strain>
    </source>
</reference>
<dbReference type="GO" id="GO:0043565">
    <property type="term" value="F:sequence-specific DNA binding"/>
    <property type="evidence" value="ECO:0007669"/>
    <property type="project" value="InterPro"/>
</dbReference>
<dbReference type="PRINTS" id="PR00032">
    <property type="entry name" value="HTHARAC"/>
</dbReference>
<evidence type="ECO:0000256" key="2">
    <source>
        <dbReference type="ARBA" id="ARBA00023125"/>
    </source>
</evidence>
<keyword evidence="2" id="KW-0238">DNA-binding</keyword>
<keyword evidence="3" id="KW-0804">Transcription</keyword>
<sequence length="297" mass="32734">MDLYHHGSRKFPKAGLVATSFARGWRGVAAELRSHPAGELPAIVPTQMEITLATRRSPGAFVARKGAGVRQRTAVEEGTIWLCPVGVGEDDISISAPLEEILHIYLPTDRFAALADLYGDSRISAHDVHYLADLRDPLIRQIGLAIRFELMRETSAGRMMVETAAMTLTARVVQAYGSDRPTSGDNPNEVDCPKRIQRAIDYIRDNLERDISISDLAEIACLSPFHFARMFKRVTGRTPHGFVSAERFDLARKLLADPEVSLVTVAHRTGFSTQAAFGTAFKRATGSTPGDYRRQIT</sequence>
<dbReference type="InterPro" id="IPR020449">
    <property type="entry name" value="Tscrpt_reg_AraC-type_HTH"/>
</dbReference>